<accession>A0A1E3PUS3</accession>
<keyword evidence="1" id="KW-0732">Signal</keyword>
<dbReference type="Proteomes" id="UP000094385">
    <property type="component" value="Unassembled WGS sequence"/>
</dbReference>
<evidence type="ECO:0000313" key="3">
    <source>
        <dbReference type="Proteomes" id="UP000094385"/>
    </source>
</evidence>
<proteinExistence type="predicted"/>
<dbReference type="EMBL" id="KV454306">
    <property type="protein sequence ID" value="ODQ69024.1"/>
    <property type="molecule type" value="Genomic_DNA"/>
</dbReference>
<reference evidence="2 3" key="1">
    <citation type="journal article" date="2016" name="Proc. Natl. Acad. Sci. U.S.A.">
        <title>Comparative genomics of biotechnologically important yeasts.</title>
        <authorList>
            <person name="Riley R."/>
            <person name="Haridas S."/>
            <person name="Wolfe K.H."/>
            <person name="Lopes M.R."/>
            <person name="Hittinger C.T."/>
            <person name="Goeker M."/>
            <person name="Salamov A.A."/>
            <person name="Wisecaver J.H."/>
            <person name="Long T.M."/>
            <person name="Calvey C.H."/>
            <person name="Aerts A.L."/>
            <person name="Barry K.W."/>
            <person name="Choi C."/>
            <person name="Clum A."/>
            <person name="Coughlan A.Y."/>
            <person name="Deshpande S."/>
            <person name="Douglass A.P."/>
            <person name="Hanson S.J."/>
            <person name="Klenk H.-P."/>
            <person name="LaButti K.M."/>
            <person name="Lapidus A."/>
            <person name="Lindquist E.A."/>
            <person name="Lipzen A.M."/>
            <person name="Meier-Kolthoff J.P."/>
            <person name="Ohm R.A."/>
            <person name="Otillar R.P."/>
            <person name="Pangilinan J.L."/>
            <person name="Peng Y."/>
            <person name="Rokas A."/>
            <person name="Rosa C.A."/>
            <person name="Scheuner C."/>
            <person name="Sibirny A.A."/>
            <person name="Slot J.C."/>
            <person name="Stielow J.B."/>
            <person name="Sun H."/>
            <person name="Kurtzman C.P."/>
            <person name="Blackwell M."/>
            <person name="Grigoriev I.V."/>
            <person name="Jeffries T.W."/>
        </authorList>
    </citation>
    <scope>NUCLEOTIDE SEQUENCE [LARGE SCALE GENOMIC DNA]</scope>
    <source>
        <strain evidence="2 3">NRRL Y-11557</strain>
    </source>
</reference>
<dbReference type="OrthoDB" id="2583188at2759"/>
<evidence type="ECO:0000256" key="1">
    <source>
        <dbReference type="SAM" id="SignalP"/>
    </source>
</evidence>
<organism evidence="2 3">
    <name type="scientific">Lipomyces starkeyi NRRL Y-11557</name>
    <dbReference type="NCBI Taxonomy" id="675824"/>
    <lineage>
        <taxon>Eukaryota</taxon>
        <taxon>Fungi</taxon>
        <taxon>Dikarya</taxon>
        <taxon>Ascomycota</taxon>
        <taxon>Saccharomycotina</taxon>
        <taxon>Lipomycetes</taxon>
        <taxon>Lipomycetales</taxon>
        <taxon>Lipomycetaceae</taxon>
        <taxon>Lipomyces</taxon>
    </lineage>
</organism>
<keyword evidence="3" id="KW-1185">Reference proteome</keyword>
<evidence type="ECO:0000313" key="2">
    <source>
        <dbReference type="EMBL" id="ODQ69024.1"/>
    </source>
</evidence>
<feature type="signal peptide" evidence="1">
    <location>
        <begin position="1"/>
        <end position="20"/>
    </location>
</feature>
<sequence length="398" mass="44466">MLFVKTIFLASALFAGSIRGTPVASTTYPIPTIITPYNKTSPEYDAGELQNSDFEVHDVLDFGALKDYNNEYALDRDGGGSCSLSNRTFWFFCDTIVADATGAFRGFYSNSVALALDYNHAGWLRDISASSTYGTFSAIPFTEEEESMAKDIFNRYAIWTYTDCVALSDTTAVHFWEVVQFSSGEDIVSRGTTMAVYNLDPDGNELTVTREDQFYYSVEEYAYGSFANVVVDGIAYLYALDVKYSYRQDVHLACAPVSQLTDKSSWKYFDAASGEWSSTQPSPSERNASAAVISNSMPFSSGNIYYSEYHNQYLLVFFNNWIDNMFRVLSAPTPVGPWTTDNKVIFEAPAGKSYNYGAQSTPVYYQTDGQTGGKNLMLAYTYQDFLSKYPKAMKLKFA</sequence>
<evidence type="ECO:0008006" key="4">
    <source>
        <dbReference type="Google" id="ProtNLM"/>
    </source>
</evidence>
<protein>
    <recommendedName>
        <fullName evidence="4">DUF4185 domain-containing protein</fullName>
    </recommendedName>
</protein>
<gene>
    <name evidence="2" type="ORF">LIPSTDRAFT_76523</name>
</gene>
<feature type="chain" id="PRO_5009133968" description="DUF4185 domain-containing protein" evidence="1">
    <location>
        <begin position="21"/>
        <end position="398"/>
    </location>
</feature>
<name>A0A1E3PUS3_LIPST</name>
<dbReference type="AlphaFoldDB" id="A0A1E3PUS3"/>